<comment type="subcellular location">
    <subcellularLocation>
        <location evidence="1">Nucleus</location>
    </subcellularLocation>
</comment>
<dbReference type="PROSITE" id="PS00028">
    <property type="entry name" value="ZINC_FINGER_C2H2_1"/>
    <property type="match status" value="4"/>
</dbReference>
<dbReference type="EMBL" id="CP111019">
    <property type="protein sequence ID" value="WAR11503.1"/>
    <property type="molecule type" value="Genomic_DNA"/>
</dbReference>
<keyword evidence="4 7" id="KW-0863">Zinc-finger</keyword>
<keyword evidence="5" id="KW-0862">Zinc</keyword>
<feature type="domain" description="C2H2-type" evidence="9">
    <location>
        <begin position="629"/>
        <end position="656"/>
    </location>
</feature>
<feature type="domain" description="C2H2-type" evidence="9">
    <location>
        <begin position="7"/>
        <end position="34"/>
    </location>
</feature>
<dbReference type="PROSITE" id="PS50157">
    <property type="entry name" value="ZINC_FINGER_C2H2_2"/>
    <property type="match status" value="3"/>
</dbReference>
<dbReference type="SMART" id="SM00355">
    <property type="entry name" value="ZnF_C2H2"/>
    <property type="match status" value="6"/>
</dbReference>
<keyword evidence="11" id="KW-1185">Reference proteome</keyword>
<keyword evidence="3" id="KW-0677">Repeat</keyword>
<keyword evidence="2" id="KW-0479">Metal-binding</keyword>
<dbReference type="InterPro" id="IPR002048">
    <property type="entry name" value="EF_hand_dom"/>
</dbReference>
<sequence>MAQMTSIVCRICDISFNSVEQLFKHKAYHDQEKLAKPDSVLQSADKKLISPMTIPSHNAVNKMNSLFSLEKVKQEPLEIKGKSKSATKVHLVQPKEHVVQAFGTTVPRSGEKGLMIENGPKMIIAKPFNRQTNQNSENIQNGRFKEPTSNKSPGISSPVSMTINADYFKAFAHDDSIKNNKSMSQKMNIATASSYKRKGTPVHPKLVSEQNTDVLPFKTKVVSIDAKKIKVVIENTRQGYGEKYPLITGSRLEGYFCHTCKMALRTIKEMRGHKMEKHEPDNRDRYRCGFCFECFDTQDAVQDHMDDFGNVYHPANMSKEGEKKFCERVLNEQKQRKIKEKKEAVRLSHIDRLNNVDMRTPDHNTSSATSGKLISLLNRAMEDGHEAIVVRNTGKAGEVPKVVIMESMIKEENLLYSCKYCRATYSFEEDYLIHLALYHIPREELPKFSCEVVNCGQIFGTEKLLEKHILGVHVPMTMPKGQELTYVKAVRSGKHVEFNRRLVDEVIETDSFTETHVDTNIDNLRWHYRKVPNDVLLTEANIKQHEPDDYVEFYNSDEDQNEIMDEGIEESDDDDFENQTENVAEGINDVVESTLAQEGDKLKVIKGGKRIVHVIGHKDDYKQEEYQFFHCPNCPRKYLNTANLSMHMEQHSNEKAENLTEEQIAETLKVVAAELRHVMTNLGEKLTDEEVDEMVREADIDGDGQVNYEGRNLGFVWL</sequence>
<proteinExistence type="predicted"/>
<protein>
    <submittedName>
        <fullName evidence="10">CALM-like protein</fullName>
    </submittedName>
</protein>
<dbReference type="Gene3D" id="1.10.238.10">
    <property type="entry name" value="EF-hand"/>
    <property type="match status" value="1"/>
</dbReference>
<dbReference type="InterPro" id="IPR036236">
    <property type="entry name" value="Znf_C2H2_sf"/>
</dbReference>
<evidence type="ECO:0000313" key="10">
    <source>
        <dbReference type="EMBL" id="WAR11503.1"/>
    </source>
</evidence>
<dbReference type="InterPro" id="IPR011992">
    <property type="entry name" value="EF-hand-dom_pair"/>
</dbReference>
<evidence type="ECO:0000256" key="4">
    <source>
        <dbReference type="ARBA" id="ARBA00022771"/>
    </source>
</evidence>
<evidence type="ECO:0000256" key="7">
    <source>
        <dbReference type="PROSITE-ProRule" id="PRU00042"/>
    </source>
</evidence>
<evidence type="ECO:0000256" key="5">
    <source>
        <dbReference type="ARBA" id="ARBA00022833"/>
    </source>
</evidence>
<organism evidence="10 11">
    <name type="scientific">Mya arenaria</name>
    <name type="common">Soft-shell clam</name>
    <dbReference type="NCBI Taxonomy" id="6604"/>
    <lineage>
        <taxon>Eukaryota</taxon>
        <taxon>Metazoa</taxon>
        <taxon>Spiralia</taxon>
        <taxon>Lophotrochozoa</taxon>
        <taxon>Mollusca</taxon>
        <taxon>Bivalvia</taxon>
        <taxon>Autobranchia</taxon>
        <taxon>Heteroconchia</taxon>
        <taxon>Euheterodonta</taxon>
        <taxon>Imparidentia</taxon>
        <taxon>Neoheterodontei</taxon>
        <taxon>Myida</taxon>
        <taxon>Myoidea</taxon>
        <taxon>Myidae</taxon>
        <taxon>Mya</taxon>
    </lineage>
</organism>
<accession>A0ABY7END3</accession>
<dbReference type="Gene3D" id="3.30.160.60">
    <property type="entry name" value="Classic Zinc Finger"/>
    <property type="match status" value="1"/>
</dbReference>
<evidence type="ECO:0000256" key="1">
    <source>
        <dbReference type="ARBA" id="ARBA00004123"/>
    </source>
</evidence>
<feature type="region of interest" description="Disordered" evidence="8">
    <location>
        <begin position="131"/>
        <end position="157"/>
    </location>
</feature>
<evidence type="ECO:0000259" key="9">
    <source>
        <dbReference type="PROSITE" id="PS50157"/>
    </source>
</evidence>
<evidence type="ECO:0000256" key="8">
    <source>
        <dbReference type="SAM" id="MobiDB-lite"/>
    </source>
</evidence>
<dbReference type="SUPFAM" id="SSF47473">
    <property type="entry name" value="EF-hand"/>
    <property type="match status" value="1"/>
</dbReference>
<evidence type="ECO:0000256" key="2">
    <source>
        <dbReference type="ARBA" id="ARBA00022723"/>
    </source>
</evidence>
<dbReference type="CDD" id="cd00051">
    <property type="entry name" value="EFh"/>
    <property type="match status" value="1"/>
</dbReference>
<feature type="compositionally biased region" description="Polar residues" evidence="8">
    <location>
        <begin position="131"/>
        <end position="142"/>
    </location>
</feature>
<dbReference type="SUPFAM" id="SSF57667">
    <property type="entry name" value="beta-beta-alpha zinc fingers"/>
    <property type="match status" value="1"/>
</dbReference>
<evidence type="ECO:0000256" key="3">
    <source>
        <dbReference type="ARBA" id="ARBA00022737"/>
    </source>
</evidence>
<evidence type="ECO:0000313" key="11">
    <source>
        <dbReference type="Proteomes" id="UP001164746"/>
    </source>
</evidence>
<dbReference type="PANTHER" id="PTHR24406">
    <property type="entry name" value="TRANSCRIPTIONAL REPRESSOR CTCFL-RELATED"/>
    <property type="match status" value="1"/>
</dbReference>
<feature type="domain" description="C2H2-type" evidence="9">
    <location>
        <begin position="448"/>
        <end position="473"/>
    </location>
</feature>
<gene>
    <name evidence="10" type="ORF">MAR_025683</name>
</gene>
<dbReference type="InterPro" id="IPR050888">
    <property type="entry name" value="ZnF_C2H2-type_TF"/>
</dbReference>
<name>A0ABY7END3_MYAAR</name>
<reference evidence="10" key="1">
    <citation type="submission" date="2022-11" db="EMBL/GenBank/DDBJ databases">
        <title>Centuries of genome instability and evolution in soft-shell clam transmissible cancer (bioRxiv).</title>
        <authorList>
            <person name="Hart S.F.M."/>
            <person name="Yonemitsu M.A."/>
            <person name="Giersch R.M."/>
            <person name="Beal B.F."/>
            <person name="Arriagada G."/>
            <person name="Davis B.W."/>
            <person name="Ostrander E.A."/>
            <person name="Goff S.P."/>
            <person name="Metzger M.J."/>
        </authorList>
    </citation>
    <scope>NUCLEOTIDE SEQUENCE</scope>
    <source>
        <strain evidence="10">MELC-2E11</strain>
        <tissue evidence="10">Siphon/mantle</tissue>
    </source>
</reference>
<dbReference type="Proteomes" id="UP001164746">
    <property type="component" value="Chromosome 8"/>
</dbReference>
<dbReference type="InterPro" id="IPR013087">
    <property type="entry name" value="Znf_C2H2_type"/>
</dbReference>
<keyword evidence="6" id="KW-0539">Nucleus</keyword>
<dbReference type="Pfam" id="PF13833">
    <property type="entry name" value="EF-hand_8"/>
    <property type="match status" value="1"/>
</dbReference>
<evidence type="ECO:0000256" key="6">
    <source>
        <dbReference type="ARBA" id="ARBA00023242"/>
    </source>
</evidence>